<dbReference type="PROSITE" id="PS51930">
    <property type="entry name" value="BMC_2"/>
    <property type="match status" value="2"/>
</dbReference>
<dbReference type="InterPro" id="IPR000249">
    <property type="entry name" value="BMC_dom"/>
</dbReference>
<comment type="subcellular location">
    <subcellularLocation>
        <location evidence="1">Bacterial microcompartment</location>
    </subcellularLocation>
</comment>
<proteinExistence type="inferred from homology"/>
<reference evidence="5 6" key="1">
    <citation type="submission" date="2024-09" db="EMBL/GenBank/DDBJ databases">
        <title>Laminarin stimulates single cell rates of sulfate reduction while oxygen inhibits transcriptomic activity in coastal marine sediment.</title>
        <authorList>
            <person name="Lindsay M."/>
            <person name="Orcutt B."/>
            <person name="Emerson D."/>
            <person name="Stepanauskas R."/>
            <person name="D'Angelo T."/>
        </authorList>
    </citation>
    <scope>NUCLEOTIDE SEQUENCE [LARGE SCALE GENOMIC DNA]</scope>
    <source>
        <strain evidence="5">SAG AM-311-K15</strain>
    </source>
</reference>
<dbReference type="InterPro" id="IPR044872">
    <property type="entry name" value="CcmK/CsoS1_BMC"/>
</dbReference>
<sequence>MNLAIGMIELNSIAQGIQTCDAMLKATDVDLITVQSVCPGKFIILLSGDIADIKSSVSSGLEVAQGYLVDHLIIPNVDPNIFPAISATAEIRPIHALGIIETFSVSSIIVVADAAAKAADVDLIEIRMAQGIGGKSYVTLTGDVGAVKEAVLAGVDSIHDKGVLVNQVVIPYPHENLAKNLI</sequence>
<comment type="similarity">
    <text evidence="3">Belongs to the bacterial microcompartments protein family.</text>
</comment>
<dbReference type="PIRSF" id="PIRSF034834">
    <property type="entry name" value="PduT"/>
    <property type="match status" value="1"/>
</dbReference>
<dbReference type="InterPro" id="IPR011238">
    <property type="entry name" value="Micro_shell_prot_PduT"/>
</dbReference>
<comment type="caution">
    <text evidence="5">The sequence shown here is derived from an EMBL/GenBank/DDBJ whole genome shotgun (WGS) entry which is preliminary data.</text>
</comment>
<feature type="domain" description="BMC" evidence="4">
    <location>
        <begin position="4"/>
        <end position="86"/>
    </location>
</feature>
<dbReference type="CDD" id="cd07054">
    <property type="entry name" value="BMC_PduT_repeat2"/>
    <property type="match status" value="1"/>
</dbReference>
<keyword evidence="6" id="KW-1185">Reference proteome</keyword>
<feature type="domain" description="BMC" evidence="4">
    <location>
        <begin position="96"/>
        <end position="182"/>
    </location>
</feature>
<dbReference type="Gene3D" id="3.30.70.1710">
    <property type="match status" value="2"/>
</dbReference>
<evidence type="ECO:0000313" key="6">
    <source>
        <dbReference type="Proteomes" id="UP001594351"/>
    </source>
</evidence>
<dbReference type="SUPFAM" id="SSF143414">
    <property type="entry name" value="CcmK-like"/>
    <property type="match status" value="2"/>
</dbReference>
<gene>
    <name evidence="5" type="ORF">ACFL27_26310</name>
</gene>
<evidence type="ECO:0000256" key="1">
    <source>
        <dbReference type="ARBA" id="ARBA00024322"/>
    </source>
</evidence>
<dbReference type="Pfam" id="PF00936">
    <property type="entry name" value="BMC"/>
    <property type="match status" value="2"/>
</dbReference>
<name>A0ABV6Z5K4_UNCC1</name>
<dbReference type="InterPro" id="IPR050575">
    <property type="entry name" value="BMC_shell"/>
</dbReference>
<dbReference type="CDD" id="cd07053">
    <property type="entry name" value="BMC_PduT_repeat1"/>
    <property type="match status" value="1"/>
</dbReference>
<dbReference type="InterPro" id="IPR037233">
    <property type="entry name" value="CcmK-like_sf"/>
</dbReference>
<evidence type="ECO:0000313" key="5">
    <source>
        <dbReference type="EMBL" id="MFC1853712.1"/>
    </source>
</evidence>
<evidence type="ECO:0000256" key="2">
    <source>
        <dbReference type="ARBA" id="ARBA00024446"/>
    </source>
</evidence>
<dbReference type="EMBL" id="JBHPBY010000580">
    <property type="protein sequence ID" value="MFC1853712.1"/>
    <property type="molecule type" value="Genomic_DNA"/>
</dbReference>
<accession>A0ABV6Z5K4</accession>
<dbReference type="Proteomes" id="UP001594351">
    <property type="component" value="Unassembled WGS sequence"/>
</dbReference>
<protein>
    <submittedName>
        <fullName evidence="5">BMC domain-containing protein</fullName>
    </submittedName>
</protein>
<dbReference type="SMART" id="SM00877">
    <property type="entry name" value="BMC"/>
    <property type="match status" value="2"/>
</dbReference>
<dbReference type="PANTHER" id="PTHR33941">
    <property type="entry name" value="PROPANEDIOL UTILIZATION PROTEIN PDUA"/>
    <property type="match status" value="1"/>
</dbReference>
<dbReference type="PANTHER" id="PTHR33941:SF11">
    <property type="entry name" value="BACTERIAL MICROCOMPARTMENT SHELL PROTEIN PDUJ"/>
    <property type="match status" value="1"/>
</dbReference>
<evidence type="ECO:0000256" key="3">
    <source>
        <dbReference type="PROSITE-ProRule" id="PRU01278"/>
    </source>
</evidence>
<organism evidence="5 6">
    <name type="scientific">candidate division CSSED10-310 bacterium</name>
    <dbReference type="NCBI Taxonomy" id="2855610"/>
    <lineage>
        <taxon>Bacteria</taxon>
        <taxon>Bacteria division CSSED10-310</taxon>
    </lineage>
</organism>
<evidence type="ECO:0000259" key="4">
    <source>
        <dbReference type="PROSITE" id="PS51930"/>
    </source>
</evidence>
<keyword evidence="2" id="KW-1283">Bacterial microcompartment</keyword>